<dbReference type="Gene3D" id="1.10.287.2900">
    <property type="match status" value="2"/>
</dbReference>
<gene>
    <name evidence="3 4 5" type="primary">CHCHD5</name>
</gene>
<feature type="domain" description="IMS import disulfide relay-system CHCH-CHCH-like Cx9C" evidence="1">
    <location>
        <begin position="5"/>
        <end position="49"/>
    </location>
</feature>
<accession>A0A6P7XBL5</accession>
<keyword evidence="2" id="KW-1185">Reference proteome</keyword>
<dbReference type="InterPro" id="IPR031731">
    <property type="entry name" value="CX9C"/>
</dbReference>
<dbReference type="GeneID" id="115466088"/>
<dbReference type="GO" id="GO:0045333">
    <property type="term" value="P:cellular respiration"/>
    <property type="evidence" value="ECO:0007669"/>
    <property type="project" value="TreeGrafter"/>
</dbReference>
<dbReference type="InterPro" id="IPR052848">
    <property type="entry name" value="CHCH_domain-containing_protein"/>
</dbReference>
<name>A0A6P7XBL5_9AMPH</name>
<dbReference type="Pfam" id="PF16860">
    <property type="entry name" value="CX9C"/>
    <property type="match status" value="1"/>
</dbReference>
<dbReference type="CTD" id="84269"/>
<dbReference type="GO" id="GO:0005758">
    <property type="term" value="C:mitochondrial intermembrane space"/>
    <property type="evidence" value="ECO:0007669"/>
    <property type="project" value="TreeGrafter"/>
</dbReference>
<dbReference type="KEGG" id="muo:115466088"/>
<dbReference type="AlphaFoldDB" id="A0A6P7XBL5"/>
<dbReference type="RefSeq" id="XP_030052968.1">
    <property type="nucleotide sequence ID" value="XM_030197108.1"/>
</dbReference>
<dbReference type="RefSeq" id="XP_030052967.1">
    <property type="nucleotide sequence ID" value="XM_030197107.1"/>
</dbReference>
<evidence type="ECO:0000259" key="1">
    <source>
        <dbReference type="Pfam" id="PF16860"/>
    </source>
</evidence>
<reference evidence="3 4" key="1">
    <citation type="submission" date="2025-04" db="UniProtKB">
        <authorList>
            <consortium name="RefSeq"/>
        </authorList>
    </citation>
    <scope>IDENTIFICATION</scope>
</reference>
<organism evidence="2 3">
    <name type="scientific">Microcaecilia unicolor</name>
    <dbReference type="NCBI Taxonomy" id="1415580"/>
    <lineage>
        <taxon>Eukaryota</taxon>
        <taxon>Metazoa</taxon>
        <taxon>Chordata</taxon>
        <taxon>Craniata</taxon>
        <taxon>Vertebrata</taxon>
        <taxon>Euteleostomi</taxon>
        <taxon>Amphibia</taxon>
        <taxon>Gymnophiona</taxon>
        <taxon>Siphonopidae</taxon>
        <taxon>Microcaecilia</taxon>
    </lineage>
</organism>
<dbReference type="PANTHER" id="PTHR47106">
    <property type="entry name" value="COILED-COIL-HELIX-COILED-COIL-HELIX DOMAIN-CONTAINING PROTEIN 5"/>
    <property type="match status" value="1"/>
</dbReference>
<sequence length="97" mass="10883">MQAALEVTARYCRKEMEAYGECVASKPSSWQKDCQPLKVSVARCTSSHPIIQRIRQECAGPFAAFEGCLRQNQTSAENCAEHMGHFLQCAEKVKPNY</sequence>
<dbReference type="PANTHER" id="PTHR47106:SF1">
    <property type="entry name" value="COILED-COIL-HELIX-COILED-COIL-HELIX DOMAIN-CONTAINING PROTEIN 5"/>
    <property type="match status" value="1"/>
</dbReference>
<dbReference type="OrthoDB" id="2581252at2759"/>
<dbReference type="RefSeq" id="XP_030052969.1">
    <property type="nucleotide sequence ID" value="XM_030197109.1"/>
</dbReference>
<evidence type="ECO:0000313" key="3">
    <source>
        <dbReference type="RefSeq" id="XP_030052967.1"/>
    </source>
</evidence>
<proteinExistence type="predicted"/>
<protein>
    <submittedName>
        <fullName evidence="3 4">Coiled-coil-helix-coiled-coil-helix domain-containing protein 5</fullName>
    </submittedName>
</protein>
<dbReference type="PROSITE" id="PS51808">
    <property type="entry name" value="CHCH"/>
    <property type="match status" value="2"/>
</dbReference>
<dbReference type="Proteomes" id="UP000515156">
    <property type="component" value="Chromosome 3"/>
</dbReference>
<evidence type="ECO:0000313" key="4">
    <source>
        <dbReference type="RefSeq" id="XP_030052968.1"/>
    </source>
</evidence>
<evidence type="ECO:0000313" key="2">
    <source>
        <dbReference type="Proteomes" id="UP000515156"/>
    </source>
</evidence>
<evidence type="ECO:0000313" key="5">
    <source>
        <dbReference type="RefSeq" id="XP_030052969.1"/>
    </source>
</evidence>